<dbReference type="InterPro" id="IPR036271">
    <property type="entry name" value="Tet_transcr_reg_TetR-rel_C_sf"/>
</dbReference>
<dbReference type="AlphaFoldDB" id="A0A0W8IN27"/>
<feature type="region of interest" description="Disordered" evidence="1">
    <location>
        <begin position="148"/>
        <end position="168"/>
    </location>
</feature>
<gene>
    <name evidence="3" type="ORF">AVL61_00010</name>
</gene>
<reference evidence="4" key="1">
    <citation type="submission" date="2015-12" db="EMBL/GenBank/DDBJ databases">
        <authorList>
            <person name="Nair G.R."/>
            <person name="Kaur G."/>
            <person name="Mayilraj S."/>
        </authorList>
    </citation>
    <scope>NUCLEOTIDE SEQUENCE [LARGE SCALE GENOMIC DNA]</scope>
    <source>
        <strain evidence="4">CD08_4</strain>
    </source>
</reference>
<feature type="domain" description="TetR transcriptional regulator CgmR-like C-terminal" evidence="2">
    <location>
        <begin position="42"/>
        <end position="135"/>
    </location>
</feature>
<dbReference type="InterPro" id="IPR041479">
    <property type="entry name" value="TetR_CgmR_C"/>
</dbReference>
<dbReference type="Proteomes" id="UP000053512">
    <property type="component" value="Unassembled WGS sequence"/>
</dbReference>
<evidence type="ECO:0000259" key="2">
    <source>
        <dbReference type="Pfam" id="PF17937"/>
    </source>
</evidence>
<dbReference type="Gene3D" id="1.10.357.10">
    <property type="entry name" value="Tetracycline Repressor, domain 2"/>
    <property type="match status" value="1"/>
</dbReference>
<comment type="caution">
    <text evidence="3">The sequence shown here is derived from an EMBL/GenBank/DDBJ whole genome shotgun (WGS) entry which is preliminary data.</text>
</comment>
<dbReference type="RefSeq" id="WP_058872774.1">
    <property type="nucleotide sequence ID" value="NZ_LQBK01000004.1"/>
</dbReference>
<evidence type="ECO:0000313" key="3">
    <source>
        <dbReference type="EMBL" id="KUG61358.1"/>
    </source>
</evidence>
<sequence>MFRPETPSEEIEQHVEAVMTELVEELDHWVQQDHVPDGADDRAYVQAFSDVRDNSNRDQVALLHAAVARPHLAESLVQLNRRMDREDLDPGHPAGILGVIVRLAMDGLWVSDILDSTRFDDGERRRITGILTALTYLGDERLEEVLAEAAPGDSGSRAGRSILSEDGN</sequence>
<proteinExistence type="predicted"/>
<accession>A0A0W8IN27</accession>
<evidence type="ECO:0000256" key="1">
    <source>
        <dbReference type="SAM" id="MobiDB-lite"/>
    </source>
</evidence>
<dbReference type="Pfam" id="PF17937">
    <property type="entry name" value="TetR_C_28"/>
    <property type="match status" value="1"/>
</dbReference>
<protein>
    <submittedName>
        <fullName evidence="3">TetR family transcriptional regulator</fullName>
    </submittedName>
</protein>
<dbReference type="OrthoDB" id="9809772at2"/>
<organism evidence="3 4">
    <name type="scientific">Kocuria rosea subsp. polaris</name>
    <dbReference type="NCBI Taxonomy" id="136273"/>
    <lineage>
        <taxon>Bacteria</taxon>
        <taxon>Bacillati</taxon>
        <taxon>Actinomycetota</taxon>
        <taxon>Actinomycetes</taxon>
        <taxon>Micrococcales</taxon>
        <taxon>Micrococcaceae</taxon>
        <taxon>Kocuria</taxon>
    </lineage>
</organism>
<dbReference type="SUPFAM" id="SSF48498">
    <property type="entry name" value="Tetracyclin repressor-like, C-terminal domain"/>
    <property type="match status" value="1"/>
</dbReference>
<evidence type="ECO:0000313" key="4">
    <source>
        <dbReference type="Proteomes" id="UP000053512"/>
    </source>
</evidence>
<dbReference type="EMBL" id="LQBK01000004">
    <property type="protein sequence ID" value="KUG61358.1"/>
    <property type="molecule type" value="Genomic_DNA"/>
</dbReference>
<name>A0A0W8IN27_KOCRO</name>